<accession>A0A0E9UMA3</accession>
<reference evidence="1" key="2">
    <citation type="journal article" date="2015" name="Fish Shellfish Immunol.">
        <title>Early steps in the European eel (Anguilla anguilla)-Vibrio vulnificus interaction in the gills: Role of the RtxA13 toxin.</title>
        <authorList>
            <person name="Callol A."/>
            <person name="Pajuelo D."/>
            <person name="Ebbesson L."/>
            <person name="Teles M."/>
            <person name="MacKenzie S."/>
            <person name="Amaro C."/>
        </authorList>
    </citation>
    <scope>NUCLEOTIDE SEQUENCE</scope>
</reference>
<dbReference type="AlphaFoldDB" id="A0A0E9UMA3"/>
<organism evidence="1">
    <name type="scientific">Anguilla anguilla</name>
    <name type="common">European freshwater eel</name>
    <name type="synonym">Muraena anguilla</name>
    <dbReference type="NCBI Taxonomy" id="7936"/>
    <lineage>
        <taxon>Eukaryota</taxon>
        <taxon>Metazoa</taxon>
        <taxon>Chordata</taxon>
        <taxon>Craniata</taxon>
        <taxon>Vertebrata</taxon>
        <taxon>Euteleostomi</taxon>
        <taxon>Actinopterygii</taxon>
        <taxon>Neopterygii</taxon>
        <taxon>Teleostei</taxon>
        <taxon>Anguilliformes</taxon>
        <taxon>Anguillidae</taxon>
        <taxon>Anguilla</taxon>
    </lineage>
</organism>
<reference evidence="1" key="1">
    <citation type="submission" date="2014-11" db="EMBL/GenBank/DDBJ databases">
        <authorList>
            <person name="Amaro Gonzalez C."/>
        </authorList>
    </citation>
    <scope>NUCLEOTIDE SEQUENCE</scope>
</reference>
<protein>
    <submittedName>
        <fullName evidence="1">Uncharacterized protein</fullName>
    </submittedName>
</protein>
<proteinExistence type="predicted"/>
<dbReference type="EMBL" id="GBXM01042217">
    <property type="protein sequence ID" value="JAH66360.1"/>
    <property type="molecule type" value="Transcribed_RNA"/>
</dbReference>
<name>A0A0E9UMA3_ANGAN</name>
<sequence length="26" mass="2944">MTRRPQPCDSKCLKCACCKMQRIGGE</sequence>
<evidence type="ECO:0000313" key="1">
    <source>
        <dbReference type="EMBL" id="JAH66360.1"/>
    </source>
</evidence>